<protein>
    <submittedName>
        <fullName evidence="1">Uncharacterized protein</fullName>
    </submittedName>
</protein>
<name>A0A162PZR0_9BACL</name>
<dbReference type="Proteomes" id="UP000076967">
    <property type="component" value="Unassembled WGS sequence"/>
</dbReference>
<gene>
    <name evidence="1" type="ORF">PGLA_17725</name>
</gene>
<dbReference type="AlphaFoldDB" id="A0A162PZR0"/>
<accession>A0A162PZR0</accession>
<sequence length="108" mass="12321">MSQMDEKKAAQLLEKWISVYDMDDAKAWEKDEFPFIKDTSKAMKLSIQVLRGKSAVKGAQLHAAAAQLLEYVDEYGMDSPSEWEQENIPFVKEVLEAVHFTVAVLKKK</sequence>
<dbReference type="EMBL" id="LVJH01000034">
    <property type="protein sequence ID" value="OAB40810.1"/>
    <property type="molecule type" value="Genomic_DNA"/>
</dbReference>
<organism evidence="1 2">
    <name type="scientific">Paenibacillus glacialis</name>
    <dbReference type="NCBI Taxonomy" id="494026"/>
    <lineage>
        <taxon>Bacteria</taxon>
        <taxon>Bacillati</taxon>
        <taxon>Bacillota</taxon>
        <taxon>Bacilli</taxon>
        <taxon>Bacillales</taxon>
        <taxon>Paenibacillaceae</taxon>
        <taxon>Paenibacillus</taxon>
    </lineage>
</organism>
<evidence type="ECO:0000313" key="1">
    <source>
        <dbReference type="EMBL" id="OAB40810.1"/>
    </source>
</evidence>
<dbReference type="OrthoDB" id="2625521at2"/>
<reference evidence="1 2" key="1">
    <citation type="submission" date="2016-03" db="EMBL/GenBank/DDBJ databases">
        <title>Draft genome sequence of Paenibacillus glacialis DSM 22343.</title>
        <authorList>
            <person name="Shin S.-K."/>
            <person name="Yi H."/>
        </authorList>
    </citation>
    <scope>NUCLEOTIDE SEQUENCE [LARGE SCALE GENOMIC DNA]</scope>
    <source>
        <strain evidence="1 2">DSM 22343</strain>
    </source>
</reference>
<proteinExistence type="predicted"/>
<keyword evidence="2" id="KW-1185">Reference proteome</keyword>
<comment type="caution">
    <text evidence="1">The sequence shown here is derived from an EMBL/GenBank/DDBJ whole genome shotgun (WGS) entry which is preliminary data.</text>
</comment>
<evidence type="ECO:0000313" key="2">
    <source>
        <dbReference type="Proteomes" id="UP000076967"/>
    </source>
</evidence>
<dbReference type="RefSeq" id="WP_068535403.1">
    <property type="nucleotide sequence ID" value="NZ_LVJH01000034.1"/>
</dbReference>